<keyword evidence="3" id="KW-0862">Zinc</keyword>
<dbReference type="InterPro" id="IPR000600">
    <property type="entry name" value="ROK"/>
</dbReference>
<comment type="catalytic activity">
    <reaction evidence="6">
        <text>D-fructose + ATP = D-fructose 6-phosphate + ADP + H(+)</text>
        <dbReference type="Rhea" id="RHEA:16125"/>
        <dbReference type="ChEBI" id="CHEBI:15378"/>
        <dbReference type="ChEBI" id="CHEBI:30616"/>
        <dbReference type="ChEBI" id="CHEBI:37721"/>
        <dbReference type="ChEBI" id="CHEBI:61527"/>
        <dbReference type="ChEBI" id="CHEBI:456216"/>
        <dbReference type="EC" id="2.7.1.4"/>
    </reaction>
</comment>
<dbReference type="EC" id="2.7.1.4" evidence="5"/>
<evidence type="ECO:0000313" key="7">
    <source>
        <dbReference type="EMBL" id="GAA3885774.1"/>
    </source>
</evidence>
<keyword evidence="8" id="KW-1185">Reference proteome</keyword>
<dbReference type="Gene3D" id="3.30.420.40">
    <property type="match status" value="2"/>
</dbReference>
<dbReference type="PANTHER" id="PTHR42742">
    <property type="entry name" value="TRANSCRIPTIONAL REPRESSOR MPRA"/>
    <property type="match status" value="1"/>
</dbReference>
<name>A0ABP7KUP1_9SPHN</name>
<keyword evidence="2" id="KW-0479">Metal-binding</keyword>
<dbReference type="SUPFAM" id="SSF53067">
    <property type="entry name" value="Actin-like ATPase domain"/>
    <property type="match status" value="1"/>
</dbReference>
<gene>
    <name evidence="7" type="ORF">GCM10022276_00990</name>
</gene>
<comment type="cofactor">
    <cofactor evidence="1">
        <name>Mg(2+)</name>
        <dbReference type="ChEBI" id="CHEBI:18420"/>
    </cofactor>
</comment>
<evidence type="ECO:0000256" key="4">
    <source>
        <dbReference type="ARBA" id="ARBA00022842"/>
    </source>
</evidence>
<accession>A0ABP7KUP1</accession>
<sequence length="307" mass="31933">MLRGTARKLRRLSNCPPLAGVELGGTKCVVILARGPDEILGRESVPTTTPGETLDTVAEILLGWQRERGLGALGIASFGPVCLNPNSPNWGHIVTTTKPGWSDTSIASRLGERLGVPVAFQTDVNGAALAEMRWGAGQGMRDFAYITVGTGVGVGLIVNGEPTRGFLHSELGHIRVAQRAGDEWTGACPFHGACVEGLASGPAIKARVAPRVIDELSNDDPVWDSVAWAIAQACHVIVCAAAPGSIAVGGGVLERQPHLLQRIEPLLVQSLGGYMRLPVEGGYVRAPALGSNAGPLGAIALAMTVQP</sequence>
<dbReference type="PANTHER" id="PTHR42742:SF3">
    <property type="entry name" value="FRUCTOKINASE"/>
    <property type="match status" value="1"/>
</dbReference>
<reference evidence="8" key="1">
    <citation type="journal article" date="2019" name="Int. J. Syst. Evol. Microbiol.">
        <title>The Global Catalogue of Microorganisms (GCM) 10K type strain sequencing project: providing services to taxonomists for standard genome sequencing and annotation.</title>
        <authorList>
            <consortium name="The Broad Institute Genomics Platform"/>
            <consortium name="The Broad Institute Genome Sequencing Center for Infectious Disease"/>
            <person name="Wu L."/>
            <person name="Ma J."/>
        </authorList>
    </citation>
    <scope>NUCLEOTIDE SEQUENCE [LARGE SCALE GENOMIC DNA]</scope>
    <source>
        <strain evidence="8">JCM 17543</strain>
    </source>
</reference>
<dbReference type="CDD" id="cd24067">
    <property type="entry name" value="ASKHA_NBD_ROK_BsFRK-like"/>
    <property type="match status" value="1"/>
</dbReference>
<evidence type="ECO:0000256" key="2">
    <source>
        <dbReference type="ARBA" id="ARBA00022723"/>
    </source>
</evidence>
<keyword evidence="4" id="KW-0460">Magnesium</keyword>
<evidence type="ECO:0000256" key="5">
    <source>
        <dbReference type="ARBA" id="ARBA00038887"/>
    </source>
</evidence>
<comment type="caution">
    <text evidence="7">The sequence shown here is derived from an EMBL/GenBank/DDBJ whole genome shotgun (WGS) entry which is preliminary data.</text>
</comment>
<evidence type="ECO:0000313" key="8">
    <source>
        <dbReference type="Proteomes" id="UP001500827"/>
    </source>
</evidence>
<proteinExistence type="predicted"/>
<organism evidence="7 8">
    <name type="scientific">Sphingomonas limnosediminicola</name>
    <dbReference type="NCBI Taxonomy" id="940133"/>
    <lineage>
        <taxon>Bacteria</taxon>
        <taxon>Pseudomonadati</taxon>
        <taxon>Pseudomonadota</taxon>
        <taxon>Alphaproteobacteria</taxon>
        <taxon>Sphingomonadales</taxon>
        <taxon>Sphingomonadaceae</taxon>
        <taxon>Sphingomonas</taxon>
    </lineage>
</organism>
<dbReference type="InterPro" id="IPR051804">
    <property type="entry name" value="Carb_Metab_Reg_Kinase/Isom"/>
</dbReference>
<evidence type="ECO:0000256" key="6">
    <source>
        <dbReference type="ARBA" id="ARBA00048451"/>
    </source>
</evidence>
<dbReference type="Proteomes" id="UP001500827">
    <property type="component" value="Unassembled WGS sequence"/>
</dbReference>
<evidence type="ECO:0000256" key="3">
    <source>
        <dbReference type="ARBA" id="ARBA00022833"/>
    </source>
</evidence>
<evidence type="ECO:0000256" key="1">
    <source>
        <dbReference type="ARBA" id="ARBA00001946"/>
    </source>
</evidence>
<protein>
    <recommendedName>
        <fullName evidence="5">fructokinase</fullName>
        <ecNumber evidence="5">2.7.1.4</ecNumber>
    </recommendedName>
</protein>
<dbReference type="Pfam" id="PF00480">
    <property type="entry name" value="ROK"/>
    <property type="match status" value="1"/>
</dbReference>
<dbReference type="InterPro" id="IPR043129">
    <property type="entry name" value="ATPase_NBD"/>
</dbReference>
<dbReference type="EMBL" id="BAABBM010000001">
    <property type="protein sequence ID" value="GAA3885774.1"/>
    <property type="molecule type" value="Genomic_DNA"/>
</dbReference>